<feature type="transmembrane region" description="Helical" evidence="1">
    <location>
        <begin position="36"/>
        <end position="57"/>
    </location>
</feature>
<evidence type="ECO:0000313" key="2">
    <source>
        <dbReference type="EMBL" id="MBK0404316.1"/>
    </source>
</evidence>
<protein>
    <submittedName>
        <fullName evidence="2">Uncharacterized protein</fullName>
    </submittedName>
</protein>
<evidence type="ECO:0000313" key="3">
    <source>
        <dbReference type="Proteomes" id="UP000644147"/>
    </source>
</evidence>
<sequence length="128" mass="13788">MNTKLLMTLSSVFMAATGLAFSFFPQEFLTTFNEPASPIMMLILQLLGALYLGFAMLNYMAKGSIMGGIYNRPIAIGNFMHFLVAGLALLKSTPGLAVPQLWGLAVIYAGFALAFGFVVFTHPKAVKA</sequence>
<comment type="caution">
    <text evidence="2">The sequence shown here is derived from an EMBL/GenBank/DDBJ whole genome shotgun (WGS) entry which is preliminary data.</text>
</comment>
<keyword evidence="1" id="KW-0472">Membrane</keyword>
<name>A0ABS1C551_9BACT</name>
<proteinExistence type="predicted"/>
<reference evidence="2 3" key="1">
    <citation type="submission" date="2020-12" db="EMBL/GenBank/DDBJ databases">
        <title>Bacterial novel species Adhaeribacter sp. BT258 isolated from soil.</title>
        <authorList>
            <person name="Jung H.-Y."/>
        </authorList>
    </citation>
    <scope>NUCLEOTIDE SEQUENCE [LARGE SCALE GENOMIC DNA]</scope>
    <source>
        <strain evidence="2 3">BT258</strain>
    </source>
</reference>
<gene>
    <name evidence="2" type="ORF">I5M27_15065</name>
</gene>
<evidence type="ECO:0000256" key="1">
    <source>
        <dbReference type="SAM" id="Phobius"/>
    </source>
</evidence>
<keyword evidence="1" id="KW-1133">Transmembrane helix</keyword>
<dbReference type="EMBL" id="JAEHFX010000008">
    <property type="protein sequence ID" value="MBK0404316.1"/>
    <property type="molecule type" value="Genomic_DNA"/>
</dbReference>
<feature type="transmembrane region" description="Helical" evidence="1">
    <location>
        <begin position="101"/>
        <end position="120"/>
    </location>
</feature>
<organism evidence="2 3">
    <name type="scientific">Adhaeribacter terrigena</name>
    <dbReference type="NCBI Taxonomy" id="2793070"/>
    <lineage>
        <taxon>Bacteria</taxon>
        <taxon>Pseudomonadati</taxon>
        <taxon>Bacteroidota</taxon>
        <taxon>Cytophagia</taxon>
        <taxon>Cytophagales</taxon>
        <taxon>Hymenobacteraceae</taxon>
        <taxon>Adhaeribacter</taxon>
    </lineage>
</organism>
<dbReference type="RefSeq" id="WP_200507156.1">
    <property type="nucleotide sequence ID" value="NZ_JAEHFX010000008.1"/>
</dbReference>
<dbReference type="Proteomes" id="UP000644147">
    <property type="component" value="Unassembled WGS sequence"/>
</dbReference>
<feature type="transmembrane region" description="Helical" evidence="1">
    <location>
        <begin position="69"/>
        <end position="89"/>
    </location>
</feature>
<keyword evidence="3" id="KW-1185">Reference proteome</keyword>
<keyword evidence="1" id="KW-0812">Transmembrane</keyword>
<accession>A0ABS1C551</accession>